<sequence>MARVEDGRPYGWGQLYAALLTIKGLAEAGRVEPVSARQLERTAGNPRNICWQLLGEAGHQAFLARERGGTVADAAVVVMTDAVGLIPARRESRSGLKQQEAKEFRQGYEARLAVYRKEWEGLVG</sequence>
<dbReference type="RefSeq" id="WP_030325081.1">
    <property type="nucleotide sequence ID" value="NZ_JBIBDZ010000001.1"/>
</dbReference>
<proteinExistence type="predicted"/>
<organism evidence="1 2">
    <name type="scientific">Streptomyces flavochromogenes</name>
    <dbReference type="NCBI Taxonomy" id="68199"/>
    <lineage>
        <taxon>Bacteria</taxon>
        <taxon>Bacillati</taxon>
        <taxon>Actinomycetota</taxon>
        <taxon>Actinomycetes</taxon>
        <taxon>Kitasatosporales</taxon>
        <taxon>Streptomycetaceae</taxon>
        <taxon>Streptomyces</taxon>
    </lineage>
</organism>
<evidence type="ECO:0000313" key="1">
    <source>
        <dbReference type="EMBL" id="MFF5917664.1"/>
    </source>
</evidence>
<dbReference type="EMBL" id="JBIBDZ010000001">
    <property type="protein sequence ID" value="MFF5917664.1"/>
    <property type="molecule type" value="Genomic_DNA"/>
</dbReference>
<dbReference type="Proteomes" id="UP001602370">
    <property type="component" value="Unassembled WGS sequence"/>
</dbReference>
<accession>A0ABW6XJK4</accession>
<keyword evidence="2" id="KW-1185">Reference proteome</keyword>
<protein>
    <submittedName>
        <fullName evidence="1">Uncharacterized protein</fullName>
    </submittedName>
</protein>
<name>A0ABW6XJK4_9ACTN</name>
<comment type="caution">
    <text evidence="1">The sequence shown here is derived from an EMBL/GenBank/DDBJ whole genome shotgun (WGS) entry which is preliminary data.</text>
</comment>
<reference evidence="1 2" key="1">
    <citation type="submission" date="2024-10" db="EMBL/GenBank/DDBJ databases">
        <title>The Natural Products Discovery Center: Release of the First 8490 Sequenced Strains for Exploring Actinobacteria Biosynthetic Diversity.</title>
        <authorList>
            <person name="Kalkreuter E."/>
            <person name="Kautsar S.A."/>
            <person name="Yang D."/>
            <person name="Bader C.D."/>
            <person name="Teijaro C.N."/>
            <person name="Fluegel L."/>
            <person name="Davis C.M."/>
            <person name="Simpson J.R."/>
            <person name="Lauterbach L."/>
            <person name="Steele A.D."/>
            <person name="Gui C."/>
            <person name="Meng S."/>
            <person name="Li G."/>
            <person name="Viehrig K."/>
            <person name="Ye F."/>
            <person name="Su P."/>
            <person name="Kiefer A.F."/>
            <person name="Nichols A."/>
            <person name="Cepeda A.J."/>
            <person name="Yan W."/>
            <person name="Fan B."/>
            <person name="Jiang Y."/>
            <person name="Adhikari A."/>
            <person name="Zheng C.-J."/>
            <person name="Schuster L."/>
            <person name="Cowan T.M."/>
            <person name="Smanski M.J."/>
            <person name="Chevrette M.G."/>
            <person name="De Carvalho L.P.S."/>
            <person name="Shen B."/>
        </authorList>
    </citation>
    <scope>NUCLEOTIDE SEQUENCE [LARGE SCALE GENOMIC DNA]</scope>
    <source>
        <strain evidence="1 2">NPDC012605</strain>
    </source>
</reference>
<evidence type="ECO:0000313" key="2">
    <source>
        <dbReference type="Proteomes" id="UP001602370"/>
    </source>
</evidence>
<gene>
    <name evidence="1" type="ORF">ACFY8C_04880</name>
</gene>